<dbReference type="RefSeq" id="WP_342073680.1">
    <property type="nucleotide sequence ID" value="NZ_JAQJCQ010000009.1"/>
</dbReference>
<gene>
    <name evidence="1" type="ORF">PIQ37_12240</name>
</gene>
<protein>
    <submittedName>
        <fullName evidence="1">AAA family ATPase</fullName>
    </submittedName>
</protein>
<dbReference type="SUPFAM" id="SSF52540">
    <property type="entry name" value="P-loop containing nucleoside triphosphate hydrolases"/>
    <property type="match status" value="1"/>
</dbReference>
<name>A0ABU9LC56_9XANT</name>
<evidence type="ECO:0000313" key="2">
    <source>
        <dbReference type="Proteomes" id="UP001486626"/>
    </source>
</evidence>
<dbReference type="Proteomes" id="UP001486626">
    <property type="component" value="Unassembled WGS sequence"/>
</dbReference>
<evidence type="ECO:0000313" key="1">
    <source>
        <dbReference type="EMBL" id="MEL4892197.1"/>
    </source>
</evidence>
<organism evidence="1 2">
    <name type="scientific">Xanthomonas protegens</name>
    <dbReference type="NCBI Taxonomy" id="3380705"/>
    <lineage>
        <taxon>Bacteria</taxon>
        <taxon>Pseudomonadati</taxon>
        <taxon>Pseudomonadota</taxon>
        <taxon>Gammaproteobacteria</taxon>
        <taxon>Lysobacterales</taxon>
        <taxon>Lysobacteraceae</taxon>
        <taxon>Xanthomonas</taxon>
    </lineage>
</organism>
<reference evidence="1 2" key="1">
    <citation type="journal article" date="2024" name="FEMS Microbiol. Lett.">
        <title>Xanthomonas protegens sp. nov., a novel rice seed-associated bacterium, provides in vivo protection against X. oryzae pv. oryzae, the bacterial leaf blight pathogen.</title>
        <authorList>
            <person name="Rana R."/>
            <person name="Sharma A."/>
            <person name="Madhavan V.N."/>
            <person name="Korpole S."/>
            <person name="Sonti R.V."/>
            <person name="Patel H.K."/>
            <person name="Patil P.B."/>
        </authorList>
    </citation>
    <scope>NUCLEOTIDE SEQUENCE [LARGE SCALE GENOMIC DNA]</scope>
    <source>
        <strain evidence="1 2">PPL118</strain>
    </source>
</reference>
<accession>A0ABU9LC56</accession>
<keyword evidence="2" id="KW-1185">Reference proteome</keyword>
<sequence length="178" mass="18916">MSDSPRKIVIVSGAPGAGKTTLAVPLATRLGFPLFCKDVIKETLTDALGDSGGDLAASRRIGGAAMELLWSLARHAPHAVLEANFRPRSAYERGKLASLDAVIVEVHCDCGPDETARRFRERAAASGHHAAHPLKELTPDMLAEYAGPVGLGAVVTVDTRVPVDMERLVAEVSRRLSE</sequence>
<comment type="caution">
    <text evidence="1">The sequence shown here is derived from an EMBL/GenBank/DDBJ whole genome shotgun (WGS) entry which is preliminary data.</text>
</comment>
<dbReference type="Pfam" id="PF13671">
    <property type="entry name" value="AAA_33"/>
    <property type="match status" value="1"/>
</dbReference>
<dbReference type="Gene3D" id="3.40.50.300">
    <property type="entry name" value="P-loop containing nucleotide triphosphate hydrolases"/>
    <property type="match status" value="1"/>
</dbReference>
<dbReference type="EMBL" id="JAQJCQ010000009">
    <property type="protein sequence ID" value="MEL4892197.1"/>
    <property type="molecule type" value="Genomic_DNA"/>
</dbReference>
<dbReference type="InterPro" id="IPR027417">
    <property type="entry name" value="P-loop_NTPase"/>
</dbReference>
<proteinExistence type="predicted"/>